<dbReference type="InterPro" id="IPR001853">
    <property type="entry name" value="DSBA-like_thioredoxin_dom"/>
</dbReference>
<proteinExistence type="predicted"/>
<comment type="caution">
    <text evidence="2">The sequence shown here is derived from an EMBL/GenBank/DDBJ whole genome shotgun (WGS) entry which is preliminary data.</text>
</comment>
<dbReference type="AlphaFoldDB" id="A0A1R0H483"/>
<evidence type="ECO:0000259" key="1">
    <source>
        <dbReference type="Pfam" id="PF01323"/>
    </source>
</evidence>
<name>A0A1R0H483_9FUNG</name>
<dbReference type="GO" id="GO:0005739">
    <property type="term" value="C:mitochondrion"/>
    <property type="evidence" value="ECO:0007669"/>
    <property type="project" value="TreeGrafter"/>
</dbReference>
<dbReference type="Pfam" id="PF01323">
    <property type="entry name" value="DSBA"/>
    <property type="match status" value="1"/>
</dbReference>
<dbReference type="EMBL" id="LSSL01000676">
    <property type="protein sequence ID" value="OLY83970.1"/>
    <property type="molecule type" value="Genomic_DNA"/>
</dbReference>
<organism evidence="2 3">
    <name type="scientific">Smittium mucronatum</name>
    <dbReference type="NCBI Taxonomy" id="133383"/>
    <lineage>
        <taxon>Eukaryota</taxon>
        <taxon>Fungi</taxon>
        <taxon>Fungi incertae sedis</taxon>
        <taxon>Zoopagomycota</taxon>
        <taxon>Kickxellomycotina</taxon>
        <taxon>Harpellomycetes</taxon>
        <taxon>Harpellales</taxon>
        <taxon>Legeriomycetaceae</taxon>
        <taxon>Smittium</taxon>
    </lineage>
</organism>
<reference evidence="2 3" key="1">
    <citation type="journal article" date="2016" name="Mol. Biol. Evol.">
        <title>Genome-Wide Survey of Gut Fungi (Harpellales) Reveals the First Horizontally Transferred Ubiquitin Gene from a Mosquito Host.</title>
        <authorList>
            <person name="Wang Y."/>
            <person name="White M.M."/>
            <person name="Kvist S."/>
            <person name="Moncalvo J.M."/>
        </authorList>
    </citation>
    <scope>NUCLEOTIDE SEQUENCE [LARGE SCALE GENOMIC DNA]</scope>
    <source>
        <strain evidence="2 3">ALG-7-W6</strain>
    </source>
</reference>
<sequence length="281" mass="32417">MPRVICYLEFNSPYSFLAAVRLYQLHNKSPQDVHQPQRVFNYPSDDVCHPVFSKVEIIPRPIEFGIVLKNSGQNTIPITPGSGRAIYMWKDLNSSLERMGIVSKEIRPDASWFPQKVNIPNRIFYLLHNKDLLISSSEELSDLTKTNVLIDQTWRETKNEFSGSTATDALTSEYIFRIFSKIFIENKKVSDETVLKEVLDPLFKKHKVDKFLDSSTIIEMAKLTKSAKQSVFYSTNEAIEKKLFGVPTFVTEDEHLFWGNDHMIDAAVCEYEYNVKFVSKI</sequence>
<dbReference type="PANTHER" id="PTHR42943">
    <property type="entry name" value="GLUTATHIONE S-TRANSFERASE KAPPA"/>
    <property type="match status" value="1"/>
</dbReference>
<dbReference type="OrthoDB" id="4664297at2759"/>
<dbReference type="InterPro" id="IPR051924">
    <property type="entry name" value="GST_Kappa/NadH"/>
</dbReference>
<accession>A0A1R0H483</accession>
<dbReference type="SUPFAM" id="SSF52833">
    <property type="entry name" value="Thioredoxin-like"/>
    <property type="match status" value="1"/>
</dbReference>
<dbReference type="STRING" id="133383.A0A1R0H483"/>
<gene>
    <name evidence="2" type="ORF">AYI68_g1877</name>
</gene>
<dbReference type="GO" id="GO:0004602">
    <property type="term" value="F:glutathione peroxidase activity"/>
    <property type="evidence" value="ECO:0007669"/>
    <property type="project" value="TreeGrafter"/>
</dbReference>
<dbReference type="GO" id="GO:0004364">
    <property type="term" value="F:glutathione transferase activity"/>
    <property type="evidence" value="ECO:0007669"/>
    <property type="project" value="TreeGrafter"/>
</dbReference>
<protein>
    <recommendedName>
        <fullName evidence="1">DSBA-like thioredoxin domain-containing protein</fullName>
    </recommendedName>
</protein>
<dbReference type="PANTHER" id="PTHR42943:SF2">
    <property type="entry name" value="GLUTATHIONE S-TRANSFERASE KAPPA 1"/>
    <property type="match status" value="1"/>
</dbReference>
<evidence type="ECO:0000313" key="2">
    <source>
        <dbReference type="EMBL" id="OLY83970.1"/>
    </source>
</evidence>
<dbReference type="Proteomes" id="UP000187455">
    <property type="component" value="Unassembled WGS sequence"/>
</dbReference>
<dbReference type="GO" id="GO:0006749">
    <property type="term" value="P:glutathione metabolic process"/>
    <property type="evidence" value="ECO:0007669"/>
    <property type="project" value="TreeGrafter"/>
</dbReference>
<feature type="domain" description="DSBA-like thioredoxin" evidence="1">
    <location>
        <begin position="170"/>
        <end position="263"/>
    </location>
</feature>
<dbReference type="Gene3D" id="3.40.30.10">
    <property type="entry name" value="Glutaredoxin"/>
    <property type="match status" value="2"/>
</dbReference>
<dbReference type="GO" id="GO:0005777">
    <property type="term" value="C:peroxisome"/>
    <property type="evidence" value="ECO:0007669"/>
    <property type="project" value="TreeGrafter"/>
</dbReference>
<evidence type="ECO:0000313" key="3">
    <source>
        <dbReference type="Proteomes" id="UP000187455"/>
    </source>
</evidence>
<dbReference type="InterPro" id="IPR036249">
    <property type="entry name" value="Thioredoxin-like_sf"/>
</dbReference>
<keyword evidence="3" id="KW-1185">Reference proteome</keyword>